<reference evidence="5" key="1">
    <citation type="submission" date="2019-11" db="EMBL/GenBank/DDBJ databases">
        <authorList>
            <person name="Feng L."/>
        </authorList>
    </citation>
    <scope>NUCLEOTIDE SEQUENCE</scope>
    <source>
        <strain evidence="5">AodontolyticusLFYP35</strain>
    </source>
</reference>
<feature type="active site" evidence="1">
    <location>
        <position position="335"/>
    </location>
</feature>
<evidence type="ECO:0000259" key="4">
    <source>
        <dbReference type="PROSITE" id="PS51786"/>
    </source>
</evidence>
<evidence type="ECO:0000256" key="2">
    <source>
        <dbReference type="SAM" id="MobiDB-lite"/>
    </source>
</evidence>
<dbReference type="GO" id="GO:0004252">
    <property type="term" value="F:serine-type endopeptidase activity"/>
    <property type="evidence" value="ECO:0007669"/>
    <property type="project" value="UniProtKB-UniRule"/>
</dbReference>
<dbReference type="GO" id="GO:0005524">
    <property type="term" value="F:ATP binding"/>
    <property type="evidence" value="ECO:0007669"/>
    <property type="project" value="InterPro"/>
</dbReference>
<keyword evidence="1" id="KW-0720">Serine protease</keyword>
<evidence type="ECO:0000256" key="3">
    <source>
        <dbReference type="SAM" id="Phobius"/>
    </source>
</evidence>
<dbReference type="InterPro" id="IPR027065">
    <property type="entry name" value="Lon_Prtase"/>
</dbReference>
<name>A0A6N2T1W2_9ACTO</name>
<feature type="domain" description="Lon proteolytic" evidence="4">
    <location>
        <begin position="285"/>
        <end position="383"/>
    </location>
</feature>
<protein>
    <recommendedName>
        <fullName evidence="1">endopeptidase La</fullName>
        <ecNumber evidence="1">3.4.21.53</ecNumber>
    </recommendedName>
</protein>
<proteinExistence type="inferred from homology"/>
<dbReference type="PROSITE" id="PS51786">
    <property type="entry name" value="LON_PROTEOLYTIC"/>
    <property type="match status" value="1"/>
</dbReference>
<dbReference type="Gene3D" id="3.30.230.10">
    <property type="match status" value="1"/>
</dbReference>
<dbReference type="EC" id="3.4.21.53" evidence="1"/>
<keyword evidence="3" id="KW-0472">Membrane</keyword>
<gene>
    <name evidence="5" type="primary">lon</name>
    <name evidence="5" type="ORF">AOLFYP35_01068</name>
</gene>
<organism evidence="5">
    <name type="scientific">Schaalia odontolytica</name>
    <dbReference type="NCBI Taxonomy" id="1660"/>
    <lineage>
        <taxon>Bacteria</taxon>
        <taxon>Bacillati</taxon>
        <taxon>Actinomycetota</taxon>
        <taxon>Actinomycetes</taxon>
        <taxon>Actinomycetales</taxon>
        <taxon>Actinomycetaceae</taxon>
        <taxon>Schaalia</taxon>
    </lineage>
</organism>
<dbReference type="AlphaFoldDB" id="A0A6N2T1W2"/>
<feature type="region of interest" description="Disordered" evidence="2">
    <location>
        <begin position="1"/>
        <end position="21"/>
    </location>
</feature>
<dbReference type="GO" id="GO:0004176">
    <property type="term" value="F:ATP-dependent peptidase activity"/>
    <property type="evidence" value="ECO:0007669"/>
    <property type="project" value="UniProtKB-UniRule"/>
</dbReference>
<dbReference type="InterPro" id="IPR008269">
    <property type="entry name" value="Lon_proteolytic"/>
</dbReference>
<comment type="similarity">
    <text evidence="1">Belongs to the peptidase S16 family.</text>
</comment>
<keyword evidence="3" id="KW-0812">Transmembrane</keyword>
<dbReference type="GO" id="GO:0006508">
    <property type="term" value="P:proteolysis"/>
    <property type="evidence" value="ECO:0007669"/>
    <property type="project" value="UniProtKB-KW"/>
</dbReference>
<feature type="compositionally biased region" description="Acidic residues" evidence="2">
    <location>
        <begin position="1"/>
        <end position="16"/>
    </location>
</feature>
<keyword evidence="3" id="KW-1133">Transmembrane helix</keyword>
<dbReference type="Pfam" id="PF05362">
    <property type="entry name" value="Lon_C"/>
    <property type="match status" value="1"/>
</dbReference>
<evidence type="ECO:0000313" key="5">
    <source>
        <dbReference type="EMBL" id="VYS97785.1"/>
    </source>
</evidence>
<dbReference type="EMBL" id="CACRSM010000002">
    <property type="protein sequence ID" value="VYS97785.1"/>
    <property type="molecule type" value="Genomic_DNA"/>
</dbReference>
<evidence type="ECO:0000256" key="1">
    <source>
        <dbReference type="PROSITE-ProRule" id="PRU01122"/>
    </source>
</evidence>
<dbReference type="GO" id="GO:0030163">
    <property type="term" value="P:protein catabolic process"/>
    <property type="evidence" value="ECO:0007669"/>
    <property type="project" value="InterPro"/>
</dbReference>
<dbReference type="InterPro" id="IPR014721">
    <property type="entry name" value="Ribsml_uS5_D2-typ_fold_subgr"/>
</dbReference>
<keyword evidence="1 5" id="KW-0645">Protease</keyword>
<dbReference type="PANTHER" id="PTHR10046">
    <property type="entry name" value="ATP DEPENDENT LON PROTEASE FAMILY MEMBER"/>
    <property type="match status" value="1"/>
</dbReference>
<sequence length="397" mass="42327">MASMNDNEDLEYEETDTTQRSERTLRWLRQLTAGVVAFTLAIIACTVIPLPYVARLPGPTVDVLGKTQDQQGDLKEILSITGTNPQTGEEITNPDPAAPKEGGQLRMVTVTEMGGPGRRLNVFGWIQAKLTPASEMIPYSKVYPANVTREQVDNRNAHQMENSQYSAQIAALAELGWKVPATVYISGAVEGSDAVGKVQDSDILESIQTPDGVVHQIETAADPFVIMHSVAPGSTVTITLKREDVEHTETIVTSAPEDGSQGSKMGIYLGVKANIPVEINFAMKDIGGPSAGMMFSLAIIDRLSEGDMTGGQSIAGTGTISYDGTVGPIGGIAQKMQGAKRDGASWFLAPESNCDQVIGHVPEGLRVVRVSTLHEAHEDVVAIGQNRGDSLPTCEAK</sequence>
<dbReference type="SUPFAM" id="SSF54211">
    <property type="entry name" value="Ribosomal protein S5 domain 2-like"/>
    <property type="match status" value="1"/>
</dbReference>
<feature type="active site" evidence="1">
    <location>
        <position position="290"/>
    </location>
</feature>
<accession>A0A6N2T1W2</accession>
<keyword evidence="1 5" id="KW-0378">Hydrolase</keyword>
<comment type="catalytic activity">
    <reaction evidence="1">
        <text>Hydrolysis of proteins in presence of ATP.</text>
        <dbReference type="EC" id="3.4.21.53"/>
    </reaction>
</comment>
<dbReference type="InterPro" id="IPR020568">
    <property type="entry name" value="Ribosomal_Su5_D2-typ_SF"/>
</dbReference>
<feature type="transmembrane region" description="Helical" evidence="3">
    <location>
        <begin position="31"/>
        <end position="52"/>
    </location>
</feature>